<name>A0A7R8ZCF6_TIMDO</name>
<dbReference type="EMBL" id="OA572399">
    <property type="protein sequence ID" value="CAD7204454.1"/>
    <property type="molecule type" value="Genomic_DNA"/>
</dbReference>
<protein>
    <submittedName>
        <fullName evidence="1">Uncharacterized protein</fullName>
    </submittedName>
</protein>
<reference evidence="1" key="1">
    <citation type="submission" date="2020-11" db="EMBL/GenBank/DDBJ databases">
        <authorList>
            <person name="Tran Van P."/>
        </authorList>
    </citation>
    <scope>NUCLEOTIDE SEQUENCE</scope>
</reference>
<sequence length="208" mass="22782">MKPCFFKPIKDITRIASSPMASLVLTDSSQLTADGFVKLPDQIMYPYAEPNDLQKHTIEKITENIGDSTFGQVSMRQLTVAEDTSQISWSVIQTFDEEDAVSIREAKVATSFSTVVSDLVHVKSYFGNLPGVIVSPEARDLPLIESVKIMHTILESVKQTPGPVASSVAKTIEQVLQRDPGWRTMVAVSDILGGQSTPLQEINLNSSE</sequence>
<organism evidence="1">
    <name type="scientific">Timema douglasi</name>
    <name type="common">Walking stick</name>
    <dbReference type="NCBI Taxonomy" id="61478"/>
    <lineage>
        <taxon>Eukaryota</taxon>
        <taxon>Metazoa</taxon>
        <taxon>Ecdysozoa</taxon>
        <taxon>Arthropoda</taxon>
        <taxon>Hexapoda</taxon>
        <taxon>Insecta</taxon>
        <taxon>Pterygota</taxon>
        <taxon>Neoptera</taxon>
        <taxon>Polyneoptera</taxon>
        <taxon>Phasmatodea</taxon>
        <taxon>Timematodea</taxon>
        <taxon>Timematoidea</taxon>
        <taxon>Timematidae</taxon>
        <taxon>Timema</taxon>
    </lineage>
</organism>
<gene>
    <name evidence="1" type="ORF">TDIB3V08_LOCUS10612</name>
</gene>
<dbReference type="AlphaFoldDB" id="A0A7R8ZCF6"/>
<evidence type="ECO:0000313" key="1">
    <source>
        <dbReference type="EMBL" id="CAD7204454.1"/>
    </source>
</evidence>
<proteinExistence type="predicted"/>
<accession>A0A7R8ZCF6</accession>